<gene>
    <name evidence="1" type="ORF">LTR62_004774</name>
</gene>
<accession>A0AAN7TLK0</accession>
<sequence length="304" mass="33631">MTKISTFPFYGEWSGHPISDLAIVHHIIRDHRSNRPIIWLAGDSSLDNKAWVPSAGPGGDPLPVEVPAIYNTFLTPPRPKPDLAFWLNHFSGEQASVINTAVEASLLRSRDEDLLPHDIFLRDHLQKDDVLIVSVGANDIALSPSATTVRHMAQLAWLTPRSSLESGSAWSLPHFIHMFGAQTAEYITRMISKQKPRAVVVCMIYFPLQTDAGAQPGWAESQLKMLGYNRDPGQLQAVIKKVYELATLEMKLEGTTVVPCALYEAMDGSALQDYTARVEPSVDGGRKMAELIMEKLRPFLGTST</sequence>
<evidence type="ECO:0000313" key="1">
    <source>
        <dbReference type="EMBL" id="KAK5111669.1"/>
    </source>
</evidence>
<evidence type="ECO:0000313" key="2">
    <source>
        <dbReference type="Proteomes" id="UP001310890"/>
    </source>
</evidence>
<protein>
    <submittedName>
        <fullName evidence="1">Uncharacterized protein</fullName>
    </submittedName>
</protein>
<dbReference type="InterPro" id="IPR036514">
    <property type="entry name" value="SGNH_hydro_sf"/>
</dbReference>
<dbReference type="AlphaFoldDB" id="A0AAN7TLK0"/>
<dbReference type="EMBL" id="JAVRRL010000037">
    <property type="protein sequence ID" value="KAK5111669.1"/>
    <property type="molecule type" value="Genomic_DNA"/>
</dbReference>
<dbReference type="Proteomes" id="UP001310890">
    <property type="component" value="Unassembled WGS sequence"/>
</dbReference>
<organism evidence="1 2">
    <name type="scientific">Meristemomyces frigidus</name>
    <dbReference type="NCBI Taxonomy" id="1508187"/>
    <lineage>
        <taxon>Eukaryota</taxon>
        <taxon>Fungi</taxon>
        <taxon>Dikarya</taxon>
        <taxon>Ascomycota</taxon>
        <taxon>Pezizomycotina</taxon>
        <taxon>Dothideomycetes</taxon>
        <taxon>Dothideomycetidae</taxon>
        <taxon>Mycosphaerellales</taxon>
        <taxon>Teratosphaeriaceae</taxon>
        <taxon>Meristemomyces</taxon>
    </lineage>
</organism>
<dbReference type="SUPFAM" id="SSF52266">
    <property type="entry name" value="SGNH hydrolase"/>
    <property type="match status" value="1"/>
</dbReference>
<dbReference type="Gene3D" id="3.40.50.1110">
    <property type="entry name" value="SGNH hydrolase"/>
    <property type="match status" value="1"/>
</dbReference>
<proteinExistence type="predicted"/>
<comment type="caution">
    <text evidence="1">The sequence shown here is derived from an EMBL/GenBank/DDBJ whole genome shotgun (WGS) entry which is preliminary data.</text>
</comment>
<reference evidence="1" key="1">
    <citation type="submission" date="2023-08" db="EMBL/GenBank/DDBJ databases">
        <title>Black Yeasts Isolated from many extreme environments.</title>
        <authorList>
            <person name="Coleine C."/>
            <person name="Stajich J.E."/>
            <person name="Selbmann L."/>
        </authorList>
    </citation>
    <scope>NUCLEOTIDE SEQUENCE</scope>
    <source>
        <strain evidence="1">CCFEE 5401</strain>
    </source>
</reference>
<name>A0AAN7TLK0_9PEZI</name>